<evidence type="ECO:0000313" key="1">
    <source>
        <dbReference type="EMBL" id="MPL59093.1"/>
    </source>
</evidence>
<accession>A0A644SWV5</accession>
<name>A0A644SWV5_9ZZZZ</name>
<reference evidence="1" key="1">
    <citation type="submission" date="2019-08" db="EMBL/GenBank/DDBJ databases">
        <authorList>
            <person name="Kucharzyk K."/>
            <person name="Murdoch R.W."/>
            <person name="Higgins S."/>
            <person name="Loffler F."/>
        </authorList>
    </citation>
    <scope>NUCLEOTIDE SEQUENCE</scope>
</reference>
<sequence length="180" mass="18964">MKKRWFLLGLVFLLSASLAFAEFGFELGAQIPIGMGALSDSLGLSSDYADIISVAGFLPIPTASLLFQGGLGSFKLGGGIRVYSLILASMAYPQIQAELGLGNLSLDLSLGGFLLGYYAIGGHGGLETIDLMLTELSLWYSLGARKLFRVGLGAIGFIPTSFDLSSGMPFLFYGGFKVAL</sequence>
<comment type="caution">
    <text evidence="1">The sequence shown here is derived from an EMBL/GenBank/DDBJ whole genome shotgun (WGS) entry which is preliminary data.</text>
</comment>
<organism evidence="1">
    <name type="scientific">bioreactor metagenome</name>
    <dbReference type="NCBI Taxonomy" id="1076179"/>
    <lineage>
        <taxon>unclassified sequences</taxon>
        <taxon>metagenomes</taxon>
        <taxon>ecological metagenomes</taxon>
    </lineage>
</organism>
<gene>
    <name evidence="1" type="ORF">SDC9_04641</name>
</gene>
<dbReference type="EMBL" id="VSSQ01000008">
    <property type="protein sequence ID" value="MPL59093.1"/>
    <property type="molecule type" value="Genomic_DNA"/>
</dbReference>
<dbReference type="AlphaFoldDB" id="A0A644SWV5"/>
<protein>
    <submittedName>
        <fullName evidence="1">Uncharacterized protein</fullName>
    </submittedName>
</protein>
<proteinExistence type="predicted"/>